<dbReference type="InterPro" id="IPR001763">
    <property type="entry name" value="Rhodanese-like_dom"/>
</dbReference>
<evidence type="ECO:0000259" key="1">
    <source>
        <dbReference type="PROSITE" id="PS50206"/>
    </source>
</evidence>
<comment type="caution">
    <text evidence="2">The sequence shown here is derived from an EMBL/GenBank/DDBJ whole genome shotgun (WGS) entry which is preliminary data.</text>
</comment>
<protein>
    <submittedName>
        <fullName evidence="2">Rhodanese-like domain-containing protein</fullName>
    </submittedName>
</protein>
<accession>A0A9X2FK21</accession>
<dbReference type="SUPFAM" id="SSF52821">
    <property type="entry name" value="Rhodanese/Cell cycle control phosphatase"/>
    <property type="match status" value="1"/>
</dbReference>
<dbReference type="InterPro" id="IPR050229">
    <property type="entry name" value="GlpE_sulfurtransferase"/>
</dbReference>
<dbReference type="RefSeq" id="WP_253360212.1">
    <property type="nucleotide sequence ID" value="NZ_JAIULA010000008.1"/>
</dbReference>
<sequence>MVLILAWMIGVQLYTWLLGRRVAKIIENNEFKEGMHKAQVIDLREADSFKTSHILGARNMPYSQFKIYKTSLRKDMPVYLYEQGKTLSIRAASQLYKAGFKDIFILKGGLNKWDGKLKKK</sequence>
<organism evidence="2 3">
    <name type="scientific">Ligilactobacillus ubinensis</name>
    <dbReference type="NCBI Taxonomy" id="2876789"/>
    <lineage>
        <taxon>Bacteria</taxon>
        <taxon>Bacillati</taxon>
        <taxon>Bacillota</taxon>
        <taxon>Bacilli</taxon>
        <taxon>Lactobacillales</taxon>
        <taxon>Lactobacillaceae</taxon>
        <taxon>Ligilactobacillus</taxon>
    </lineage>
</organism>
<proteinExistence type="predicted"/>
<dbReference type="Pfam" id="PF00581">
    <property type="entry name" value="Rhodanese"/>
    <property type="match status" value="1"/>
</dbReference>
<reference evidence="2 3" key="1">
    <citation type="journal article" date="2023" name="Int. J. Syst. Evol. Microbiol.">
        <title>Ligilactobacillus ubinensis sp. nov., a novel species isolated from the wild ferment of a durian fruit (Durio zibethinus).</title>
        <authorList>
            <person name="Heng Y.C."/>
            <person name="Menon N."/>
            <person name="Chen B."/>
            <person name="Loo B.Z.L."/>
            <person name="Wong G.W.J."/>
            <person name="Lim A.C.H."/>
            <person name="Silvaraju S."/>
            <person name="Kittelmann S."/>
        </authorList>
    </citation>
    <scope>NUCLEOTIDE SEQUENCE [LARGE SCALE GENOMIC DNA]</scope>
    <source>
        <strain evidence="2 3">WILCCON 0076</strain>
    </source>
</reference>
<dbReference type="PANTHER" id="PTHR43031">
    <property type="entry name" value="FAD-DEPENDENT OXIDOREDUCTASE"/>
    <property type="match status" value="1"/>
</dbReference>
<dbReference type="SMART" id="SM00450">
    <property type="entry name" value="RHOD"/>
    <property type="match status" value="1"/>
</dbReference>
<dbReference type="CDD" id="cd00158">
    <property type="entry name" value="RHOD"/>
    <property type="match status" value="1"/>
</dbReference>
<keyword evidence="3" id="KW-1185">Reference proteome</keyword>
<name>A0A9X2FK21_9LACO</name>
<evidence type="ECO:0000313" key="3">
    <source>
        <dbReference type="Proteomes" id="UP001139006"/>
    </source>
</evidence>
<dbReference type="PROSITE" id="PS50206">
    <property type="entry name" value="RHODANESE_3"/>
    <property type="match status" value="1"/>
</dbReference>
<gene>
    <name evidence="2" type="ORF">LB941_05490</name>
</gene>
<dbReference type="AlphaFoldDB" id="A0A9X2FK21"/>
<dbReference type="Gene3D" id="3.40.250.10">
    <property type="entry name" value="Rhodanese-like domain"/>
    <property type="match status" value="1"/>
</dbReference>
<dbReference type="PANTHER" id="PTHR43031:SF18">
    <property type="entry name" value="RHODANESE-RELATED SULFURTRANSFERASES"/>
    <property type="match status" value="1"/>
</dbReference>
<dbReference type="EMBL" id="JAIULA010000008">
    <property type="protein sequence ID" value="MCP0886790.1"/>
    <property type="molecule type" value="Genomic_DNA"/>
</dbReference>
<feature type="domain" description="Rhodanese" evidence="1">
    <location>
        <begin position="34"/>
        <end position="119"/>
    </location>
</feature>
<evidence type="ECO:0000313" key="2">
    <source>
        <dbReference type="EMBL" id="MCP0886790.1"/>
    </source>
</evidence>
<dbReference type="InterPro" id="IPR036873">
    <property type="entry name" value="Rhodanese-like_dom_sf"/>
</dbReference>
<dbReference type="Proteomes" id="UP001139006">
    <property type="component" value="Unassembled WGS sequence"/>
</dbReference>